<keyword evidence="3" id="KW-1185">Reference proteome</keyword>
<feature type="transmembrane region" description="Helical" evidence="1">
    <location>
        <begin position="48"/>
        <end position="66"/>
    </location>
</feature>
<dbReference type="OrthoDB" id="9972997at2"/>
<proteinExistence type="predicted"/>
<evidence type="ECO:0000313" key="2">
    <source>
        <dbReference type="EMBL" id="GAP02760.1"/>
    </source>
</evidence>
<organism evidence="2 3">
    <name type="scientific">Fructobacillus pseudoficulneus</name>
    <dbReference type="NCBI Taxonomy" id="220714"/>
    <lineage>
        <taxon>Bacteria</taxon>
        <taxon>Bacillati</taxon>
        <taxon>Bacillota</taxon>
        <taxon>Bacilli</taxon>
        <taxon>Lactobacillales</taxon>
        <taxon>Lactobacillaceae</taxon>
        <taxon>Fructobacillus</taxon>
    </lineage>
</organism>
<keyword evidence="2" id="KW-0762">Sugar transport</keyword>
<dbReference type="AlphaFoldDB" id="A0A3F3H3Y2"/>
<feature type="transmembrane region" description="Helical" evidence="1">
    <location>
        <begin position="12"/>
        <end position="36"/>
    </location>
</feature>
<dbReference type="RefSeq" id="WP_059377530.1">
    <property type="nucleotide sequence ID" value="NZ_DF968064.1"/>
</dbReference>
<keyword evidence="1" id="KW-0812">Transmembrane</keyword>
<dbReference type="STRING" id="220714.SAMN05660469_0699"/>
<reference evidence="2 3" key="1">
    <citation type="journal article" date="2015" name="BMC Genomics">
        <title>Comparative genomics of Fructobacillus spp. and Leuconostoc spp. reveals niche-specific evolution of Fructobacillus spp.</title>
        <authorList>
            <person name="Endo A."/>
            <person name="Tanizawa Y."/>
            <person name="Tanaka N."/>
            <person name="Maeno S."/>
            <person name="Kumar H."/>
            <person name="Shiwa Y."/>
            <person name="Okada S."/>
            <person name="Yoshikawa H."/>
            <person name="Dicks L."/>
            <person name="Nakagawa J."/>
            <person name="Arita M."/>
        </authorList>
    </citation>
    <scope>NUCLEOTIDE SEQUENCE [LARGE SCALE GENOMIC DNA]</scope>
    <source>
        <strain evidence="2 3">DSM 15468</strain>
    </source>
</reference>
<keyword evidence="1" id="KW-0472">Membrane</keyword>
<evidence type="ECO:0000256" key="1">
    <source>
        <dbReference type="SAM" id="Phobius"/>
    </source>
</evidence>
<accession>A0A3F3H3Y2</accession>
<evidence type="ECO:0000313" key="3">
    <source>
        <dbReference type="Proteomes" id="UP000061227"/>
    </source>
</evidence>
<gene>
    <name evidence="2" type="ORF">FPFC_022100</name>
</gene>
<keyword evidence="1" id="KW-1133">Transmembrane helix</keyword>
<protein>
    <submittedName>
        <fullName evidence="2">Putative sugar transport protein</fullName>
    </submittedName>
</protein>
<name>A0A3F3H3Y2_9LACO</name>
<dbReference type="Proteomes" id="UP000061227">
    <property type="component" value="Unassembled WGS sequence"/>
</dbReference>
<sequence length="73" mass="8600">MRNNIYRWAALYPRTFSIVIVVLINLIYLLLLQAFGGGQNLLMNLKSSLWNIVGFAVLMLLSWLWTRFINRKK</sequence>
<keyword evidence="2" id="KW-0813">Transport</keyword>
<dbReference type="EMBL" id="DF968064">
    <property type="protein sequence ID" value="GAP02760.1"/>
    <property type="molecule type" value="Genomic_DNA"/>
</dbReference>